<protein>
    <submittedName>
        <fullName evidence="6">Response regulator transcription factor</fullName>
    </submittedName>
</protein>
<dbReference type="RefSeq" id="WP_059488265.1">
    <property type="nucleotide sequence ID" value="NZ_CABVPM010000018.1"/>
</dbReference>
<dbReference type="InterPro" id="IPR011006">
    <property type="entry name" value="CheY-like_superfamily"/>
</dbReference>
<evidence type="ECO:0000313" key="7">
    <source>
        <dbReference type="Proteomes" id="UP000473470"/>
    </source>
</evidence>
<keyword evidence="1 3" id="KW-0238">DNA-binding</keyword>
<name>A0A6L3MW14_9BURK</name>
<dbReference type="GO" id="GO:0032993">
    <property type="term" value="C:protein-DNA complex"/>
    <property type="evidence" value="ECO:0007669"/>
    <property type="project" value="TreeGrafter"/>
</dbReference>
<dbReference type="Gene3D" id="6.10.250.690">
    <property type="match status" value="1"/>
</dbReference>
<sequence length="233" mass="26027">MHSLILIVDDTPDMSSTLDTCLIRNGFRTFQTTTAQPVLAARLNLKPDLVILDVRQLHADTLEILANLRRQCDTPVVVVSECDLDKERVRALHAGADDYIVRPFNPEVVVARLLAILRRSCAFAPARRLRVGMLEIDMEHHVAYVRTSFGVEPISMTLAEFRLLAYMAKVPNHAFTRIELLNACMTDASASTRTVDGHMSRLRRKLMDAGVSGVLESVHGVGYRLRKPGCHGR</sequence>
<dbReference type="GO" id="GO:0005829">
    <property type="term" value="C:cytosol"/>
    <property type="evidence" value="ECO:0007669"/>
    <property type="project" value="TreeGrafter"/>
</dbReference>
<comment type="caution">
    <text evidence="6">The sequence shown here is derived from an EMBL/GenBank/DDBJ whole genome shotgun (WGS) entry which is preliminary data.</text>
</comment>
<dbReference type="InterPro" id="IPR001867">
    <property type="entry name" value="OmpR/PhoB-type_DNA-bd"/>
</dbReference>
<dbReference type="Gene3D" id="1.10.10.10">
    <property type="entry name" value="Winged helix-like DNA-binding domain superfamily/Winged helix DNA-binding domain"/>
    <property type="match status" value="1"/>
</dbReference>
<dbReference type="SUPFAM" id="SSF46894">
    <property type="entry name" value="C-terminal effector domain of the bipartite response regulators"/>
    <property type="match status" value="1"/>
</dbReference>
<accession>A0A6L3MW14</accession>
<dbReference type="CDD" id="cd00383">
    <property type="entry name" value="trans_reg_C"/>
    <property type="match status" value="1"/>
</dbReference>
<proteinExistence type="predicted"/>
<dbReference type="SMART" id="SM00448">
    <property type="entry name" value="REC"/>
    <property type="match status" value="1"/>
</dbReference>
<reference evidence="6 7" key="1">
    <citation type="submission" date="2019-09" db="EMBL/GenBank/DDBJ databases">
        <title>Draft genome sequences of 48 bacterial type strains from the CCUG.</title>
        <authorList>
            <person name="Tunovic T."/>
            <person name="Pineiro-Iglesias B."/>
            <person name="Unosson C."/>
            <person name="Inganas E."/>
            <person name="Ohlen M."/>
            <person name="Cardew S."/>
            <person name="Jensie-Markopoulos S."/>
            <person name="Salva-Serra F."/>
            <person name="Jaen-Luchoro D."/>
            <person name="Karlsson R."/>
            <person name="Svensson-Stadler L."/>
            <person name="Chun J."/>
            <person name="Moore E."/>
        </authorList>
    </citation>
    <scope>NUCLEOTIDE SEQUENCE [LARGE SCALE GENOMIC DNA]</scope>
    <source>
        <strain evidence="6 7">CCUG 65686</strain>
    </source>
</reference>
<feature type="modified residue" description="4-aspartylphosphate" evidence="2">
    <location>
        <position position="53"/>
    </location>
</feature>
<dbReference type="PANTHER" id="PTHR48111:SF59">
    <property type="entry name" value="TRANSCRIPTIONAL REGULATORY PROTEIN BAER"/>
    <property type="match status" value="1"/>
</dbReference>
<keyword evidence="2" id="KW-0597">Phosphoprotein</keyword>
<dbReference type="Pfam" id="PF00072">
    <property type="entry name" value="Response_reg"/>
    <property type="match status" value="1"/>
</dbReference>
<dbReference type="SMART" id="SM00862">
    <property type="entry name" value="Trans_reg_C"/>
    <property type="match status" value="1"/>
</dbReference>
<dbReference type="AlphaFoldDB" id="A0A6L3MW14"/>
<dbReference type="Proteomes" id="UP000473470">
    <property type="component" value="Unassembled WGS sequence"/>
</dbReference>
<evidence type="ECO:0000259" key="4">
    <source>
        <dbReference type="PROSITE" id="PS50110"/>
    </source>
</evidence>
<dbReference type="Gene3D" id="3.40.50.2300">
    <property type="match status" value="1"/>
</dbReference>
<dbReference type="Pfam" id="PF00486">
    <property type="entry name" value="Trans_reg_C"/>
    <property type="match status" value="1"/>
</dbReference>
<dbReference type="SUPFAM" id="SSF52172">
    <property type="entry name" value="CheY-like"/>
    <property type="match status" value="1"/>
</dbReference>
<organism evidence="6 7">
    <name type="scientific">Burkholderia stagnalis</name>
    <dbReference type="NCBI Taxonomy" id="1503054"/>
    <lineage>
        <taxon>Bacteria</taxon>
        <taxon>Pseudomonadati</taxon>
        <taxon>Pseudomonadota</taxon>
        <taxon>Betaproteobacteria</taxon>
        <taxon>Burkholderiales</taxon>
        <taxon>Burkholderiaceae</taxon>
        <taxon>Burkholderia</taxon>
        <taxon>Burkholderia cepacia complex</taxon>
    </lineage>
</organism>
<dbReference type="InterPro" id="IPR001789">
    <property type="entry name" value="Sig_transdc_resp-reg_receiver"/>
</dbReference>
<dbReference type="PROSITE" id="PS50110">
    <property type="entry name" value="RESPONSE_REGULATORY"/>
    <property type="match status" value="1"/>
</dbReference>
<gene>
    <name evidence="6" type="ORF">F7R25_21125</name>
</gene>
<evidence type="ECO:0000313" key="6">
    <source>
        <dbReference type="EMBL" id="KAB0636025.1"/>
    </source>
</evidence>
<dbReference type="PANTHER" id="PTHR48111">
    <property type="entry name" value="REGULATOR OF RPOS"/>
    <property type="match status" value="1"/>
</dbReference>
<evidence type="ECO:0000256" key="3">
    <source>
        <dbReference type="PROSITE-ProRule" id="PRU01091"/>
    </source>
</evidence>
<dbReference type="InterPro" id="IPR016032">
    <property type="entry name" value="Sig_transdc_resp-reg_C-effctor"/>
</dbReference>
<feature type="DNA-binding region" description="OmpR/PhoB-type" evidence="3">
    <location>
        <begin position="126"/>
        <end position="227"/>
    </location>
</feature>
<dbReference type="InterPro" id="IPR036388">
    <property type="entry name" value="WH-like_DNA-bd_sf"/>
</dbReference>
<dbReference type="GO" id="GO:0006355">
    <property type="term" value="P:regulation of DNA-templated transcription"/>
    <property type="evidence" value="ECO:0007669"/>
    <property type="project" value="InterPro"/>
</dbReference>
<evidence type="ECO:0000256" key="2">
    <source>
        <dbReference type="PROSITE-ProRule" id="PRU00169"/>
    </source>
</evidence>
<evidence type="ECO:0000259" key="5">
    <source>
        <dbReference type="PROSITE" id="PS51755"/>
    </source>
</evidence>
<feature type="domain" description="OmpR/PhoB-type" evidence="5">
    <location>
        <begin position="126"/>
        <end position="227"/>
    </location>
</feature>
<evidence type="ECO:0000256" key="1">
    <source>
        <dbReference type="ARBA" id="ARBA00023125"/>
    </source>
</evidence>
<feature type="domain" description="Response regulatory" evidence="4">
    <location>
        <begin position="4"/>
        <end position="117"/>
    </location>
</feature>
<dbReference type="GO" id="GO:0000156">
    <property type="term" value="F:phosphorelay response regulator activity"/>
    <property type="evidence" value="ECO:0007669"/>
    <property type="project" value="TreeGrafter"/>
</dbReference>
<dbReference type="GO" id="GO:0000976">
    <property type="term" value="F:transcription cis-regulatory region binding"/>
    <property type="evidence" value="ECO:0007669"/>
    <property type="project" value="TreeGrafter"/>
</dbReference>
<dbReference type="PROSITE" id="PS51755">
    <property type="entry name" value="OMPR_PHOB"/>
    <property type="match status" value="1"/>
</dbReference>
<dbReference type="EMBL" id="VZOK01000032">
    <property type="protein sequence ID" value="KAB0636025.1"/>
    <property type="molecule type" value="Genomic_DNA"/>
</dbReference>
<dbReference type="InterPro" id="IPR039420">
    <property type="entry name" value="WalR-like"/>
</dbReference>